<feature type="region of interest" description="Disordered" evidence="1">
    <location>
        <begin position="701"/>
        <end position="721"/>
    </location>
</feature>
<feature type="region of interest" description="Disordered" evidence="1">
    <location>
        <begin position="34"/>
        <end position="78"/>
    </location>
</feature>
<dbReference type="EMBL" id="JAVFKD010000014">
    <property type="protein sequence ID" value="KAK5990386.1"/>
    <property type="molecule type" value="Genomic_DNA"/>
</dbReference>
<feature type="region of interest" description="Disordered" evidence="1">
    <location>
        <begin position="338"/>
        <end position="534"/>
    </location>
</feature>
<comment type="caution">
    <text evidence="2">The sequence shown here is derived from an EMBL/GenBank/DDBJ whole genome shotgun (WGS) entry which is preliminary data.</text>
</comment>
<feature type="compositionally biased region" description="Pro residues" evidence="1">
    <location>
        <begin position="42"/>
        <end position="59"/>
    </location>
</feature>
<protein>
    <recommendedName>
        <fullName evidence="4">Cell wall proline rich protein</fullName>
    </recommendedName>
</protein>
<feature type="region of interest" description="Disordered" evidence="1">
    <location>
        <begin position="110"/>
        <end position="155"/>
    </location>
</feature>
<organism evidence="2 3">
    <name type="scientific">Cladobotryum mycophilum</name>
    <dbReference type="NCBI Taxonomy" id="491253"/>
    <lineage>
        <taxon>Eukaryota</taxon>
        <taxon>Fungi</taxon>
        <taxon>Dikarya</taxon>
        <taxon>Ascomycota</taxon>
        <taxon>Pezizomycotina</taxon>
        <taxon>Sordariomycetes</taxon>
        <taxon>Hypocreomycetidae</taxon>
        <taxon>Hypocreales</taxon>
        <taxon>Hypocreaceae</taxon>
        <taxon>Cladobotryum</taxon>
    </lineage>
</organism>
<feature type="compositionally biased region" description="Polar residues" evidence="1">
    <location>
        <begin position="451"/>
        <end position="461"/>
    </location>
</feature>
<gene>
    <name evidence="2" type="ORF">PT974_08654</name>
</gene>
<feature type="compositionally biased region" description="Polar residues" evidence="1">
    <location>
        <begin position="371"/>
        <end position="381"/>
    </location>
</feature>
<feature type="compositionally biased region" description="Polar residues" evidence="1">
    <location>
        <begin position="114"/>
        <end position="132"/>
    </location>
</feature>
<dbReference type="Proteomes" id="UP001338125">
    <property type="component" value="Unassembled WGS sequence"/>
</dbReference>
<feature type="region of interest" description="Disordered" evidence="1">
    <location>
        <begin position="615"/>
        <end position="666"/>
    </location>
</feature>
<name>A0ABR0SE24_9HYPO</name>
<evidence type="ECO:0000256" key="1">
    <source>
        <dbReference type="SAM" id="MobiDB-lite"/>
    </source>
</evidence>
<keyword evidence="3" id="KW-1185">Reference proteome</keyword>
<sequence length="901" mass="96724">MATVCYSREQAPSASPAANLEATADFLTSLDASQSHLSPDNYLPPQPRFVFPAGPPSPSSTPQSYTPATRRRRPLSAVETHTRSFSLAVDTADRIPRHAGLPDFSFNPGATVPTDANGQLFLSPNSFNTPRTLPSAARPGGHGHRRGGSEFVGGRLREGSSIAVFSTIPIKPEADFPPPPPSLQIPPHGRRGHRRGVSGTISTNDLPILVPPPLHNPFSKGNSAPNSPTGPEPHNALPPLGPEDSPALTKLPEPVLTLEPEKVAVNEIDTVPAQVIEPVAERDQKPLKPPVRTRVGFSDTLEFIPRPLSLISTDTSSTMTARPGHSVSGSISSVISAIPSGRESPAPLSRVPTSEFIDSRPSTAGAILQRATESQPSNSKPISMRRRNSIPALVDVPDGDSVDPATPSPTKTTKRWSFFGLESLASAGSPLKGRPSSSSSVESNPRAMDSASFSDHGSDTSADGGEDAGKQKKSSKKSSKKNRVKGWAGSILPRKSKSNDEDMSDKEPKEPEMTPPTVTITESETLPKRRSADDSSFSMIDLDAALGPFNTPLSYNPEWEAAQQAAGNSGKRRLHSAQGMRGFAGPGMHYHRRAESAPALPPFDPGHAFINRFGSNSTMADVFEEDEEDDGKGGNQSRSESEDGSDGEPLKIARRRSSGMSDREIHSTHFVRTECSRTSLQEVVIAEEPPFSPFSEAKMFQGSRDSFESGSPSPRQFPGLNDLPLVDDYSLNNSNMATVPISPYTMSSSHPSPRSPISIDAQRISTAPSSVTDANSFHSLLMGEPGPEVRISMDYDIPSLTSSNSTMTRDSAPIPLPRVNRSTLRDQRPVSVSSAAFGRRRSSLVSLSRLISTSHGERSKLSMEVTLDNEPAQQQKKPKSKSSRLSRMIQFWKPNKDGATT</sequence>
<feature type="compositionally biased region" description="Basic and acidic residues" evidence="1">
    <location>
        <begin position="497"/>
        <end position="512"/>
    </location>
</feature>
<reference evidence="2 3" key="1">
    <citation type="submission" date="2024-01" db="EMBL/GenBank/DDBJ databases">
        <title>Complete genome of Cladobotryum mycophilum ATHUM6906.</title>
        <authorList>
            <person name="Christinaki A.C."/>
            <person name="Myridakis A.I."/>
            <person name="Kouvelis V.N."/>
        </authorList>
    </citation>
    <scope>NUCLEOTIDE SEQUENCE [LARGE SCALE GENOMIC DNA]</scope>
    <source>
        <strain evidence="2 3">ATHUM6906</strain>
    </source>
</reference>
<feature type="region of interest" description="Disordered" evidence="1">
    <location>
        <begin position="546"/>
        <end position="589"/>
    </location>
</feature>
<evidence type="ECO:0008006" key="4">
    <source>
        <dbReference type="Google" id="ProtNLM"/>
    </source>
</evidence>
<accession>A0ABR0SE24</accession>
<feature type="compositionally biased region" description="Pro residues" evidence="1">
    <location>
        <begin position="175"/>
        <end position="184"/>
    </location>
</feature>
<feature type="region of interest" description="Disordered" evidence="1">
    <location>
        <begin position="855"/>
        <end position="901"/>
    </location>
</feature>
<feature type="compositionally biased region" description="Basic residues" evidence="1">
    <location>
        <begin position="471"/>
        <end position="484"/>
    </location>
</feature>
<evidence type="ECO:0000313" key="3">
    <source>
        <dbReference type="Proteomes" id="UP001338125"/>
    </source>
</evidence>
<proteinExistence type="predicted"/>
<feature type="compositionally biased region" description="Polar residues" evidence="1">
    <location>
        <begin position="219"/>
        <end position="229"/>
    </location>
</feature>
<evidence type="ECO:0000313" key="2">
    <source>
        <dbReference type="EMBL" id="KAK5990386.1"/>
    </source>
</evidence>
<feature type="region of interest" description="Disordered" evidence="1">
    <location>
        <begin position="171"/>
        <end position="246"/>
    </location>
</feature>